<dbReference type="Proteomes" id="UP000215545">
    <property type="component" value="Unassembled WGS sequence"/>
</dbReference>
<dbReference type="PRINTS" id="PR00344">
    <property type="entry name" value="BCTRLSENSOR"/>
</dbReference>
<dbReference type="InterPro" id="IPR036890">
    <property type="entry name" value="HATPase_C_sf"/>
</dbReference>
<evidence type="ECO:0000256" key="7">
    <source>
        <dbReference type="ARBA" id="ARBA00022840"/>
    </source>
</evidence>
<accession>A0ABX4E4E2</accession>
<dbReference type="Pfam" id="PF00512">
    <property type="entry name" value="HisKA"/>
    <property type="match status" value="1"/>
</dbReference>
<dbReference type="EMBL" id="MWSK01000012">
    <property type="protein sequence ID" value="OXS73980.1"/>
    <property type="molecule type" value="Genomic_DNA"/>
</dbReference>
<feature type="transmembrane region" description="Helical" evidence="9">
    <location>
        <begin position="147"/>
        <end position="166"/>
    </location>
</feature>
<dbReference type="InterPro" id="IPR003594">
    <property type="entry name" value="HATPase_dom"/>
</dbReference>
<feature type="transmembrane region" description="Helical" evidence="9">
    <location>
        <begin position="69"/>
        <end position="86"/>
    </location>
</feature>
<comment type="caution">
    <text evidence="11">The sequence shown here is derived from an EMBL/GenBank/DDBJ whole genome shotgun (WGS) entry which is preliminary data.</text>
</comment>
<dbReference type="PROSITE" id="PS50109">
    <property type="entry name" value="HIS_KIN"/>
    <property type="match status" value="1"/>
</dbReference>
<dbReference type="Pfam" id="PF02518">
    <property type="entry name" value="HATPase_c"/>
    <property type="match status" value="1"/>
</dbReference>
<dbReference type="PANTHER" id="PTHR43065">
    <property type="entry name" value="SENSOR HISTIDINE KINASE"/>
    <property type="match status" value="1"/>
</dbReference>
<dbReference type="RefSeq" id="WP_045852634.1">
    <property type="nucleotide sequence ID" value="NZ_FTLX01000012.1"/>
</dbReference>
<evidence type="ECO:0000256" key="8">
    <source>
        <dbReference type="ARBA" id="ARBA00023012"/>
    </source>
</evidence>
<dbReference type="InterPro" id="IPR004358">
    <property type="entry name" value="Sig_transdc_His_kin-like_C"/>
</dbReference>
<gene>
    <name evidence="11" type="ORF">B1B05_17730</name>
</gene>
<organism evidence="11 12">
    <name type="scientific">Domibacillus enclensis</name>
    <dbReference type="NCBI Taxonomy" id="1017273"/>
    <lineage>
        <taxon>Bacteria</taxon>
        <taxon>Bacillati</taxon>
        <taxon>Bacillota</taxon>
        <taxon>Bacilli</taxon>
        <taxon>Bacillales</taxon>
        <taxon>Bacillaceae</taxon>
        <taxon>Domibacillus</taxon>
    </lineage>
</organism>
<feature type="transmembrane region" description="Helical" evidence="9">
    <location>
        <begin position="116"/>
        <end position="135"/>
    </location>
</feature>
<proteinExistence type="predicted"/>
<dbReference type="PANTHER" id="PTHR43065:SF46">
    <property type="entry name" value="C4-DICARBOXYLATE TRANSPORT SENSOR PROTEIN DCTB"/>
    <property type="match status" value="1"/>
</dbReference>
<evidence type="ECO:0000313" key="11">
    <source>
        <dbReference type="EMBL" id="OXS73980.1"/>
    </source>
</evidence>
<evidence type="ECO:0000256" key="9">
    <source>
        <dbReference type="SAM" id="Phobius"/>
    </source>
</evidence>
<evidence type="ECO:0000313" key="12">
    <source>
        <dbReference type="Proteomes" id="UP000215545"/>
    </source>
</evidence>
<protein>
    <recommendedName>
        <fullName evidence="2">histidine kinase</fullName>
        <ecNumber evidence="2">2.7.13.3</ecNumber>
    </recommendedName>
</protein>
<evidence type="ECO:0000256" key="4">
    <source>
        <dbReference type="ARBA" id="ARBA00022679"/>
    </source>
</evidence>
<keyword evidence="9" id="KW-0472">Membrane</keyword>
<dbReference type="SUPFAM" id="SSF55874">
    <property type="entry name" value="ATPase domain of HSP90 chaperone/DNA topoisomerase II/histidine kinase"/>
    <property type="match status" value="1"/>
</dbReference>
<dbReference type="SMART" id="SM00388">
    <property type="entry name" value="HisKA"/>
    <property type="match status" value="1"/>
</dbReference>
<keyword evidence="3" id="KW-0597">Phosphoprotein</keyword>
<dbReference type="CDD" id="cd00075">
    <property type="entry name" value="HATPase"/>
    <property type="match status" value="1"/>
</dbReference>
<keyword evidence="8" id="KW-0902">Two-component regulatory system</keyword>
<dbReference type="CDD" id="cd00082">
    <property type="entry name" value="HisKA"/>
    <property type="match status" value="1"/>
</dbReference>
<sequence length="404" mass="45498">MMKVKSDINRKIYYAGISAVIAAMWMGVLWENPHMHTNQAGFFFHAVLVAIISILLLAYPALPNRSMRIIIIAMASVYFYTLFFLYPDTWSTFLYIALIPLVSIFFFDSKLFYFSLALNTIALTVFFVFSIFIDQGHAFTFIQKDPVGNLINFFGSQILLYTLYYLTHERMKKQQLYYEQIQQSERIKTAGQLAAAVAHEIRNPLTVVKGFLQLYEQDSNIDHNTKERFSLMIGELDAAEEVIAQFLAVSAPAKAVTVEKVNAKADLHSVTSLLASYGFMHHNQIELHVEDECMIAANSMEFKQLFVNLIKNAIEASTENSSVRVSAVQKGPVVEIEVSDSGNGMTQEQILSLGTPFYSLKSKGTGLGLMICFNIVKKYNGTMKFQSEPGKGTTVTVQFPSYDK</sequence>
<evidence type="ECO:0000256" key="3">
    <source>
        <dbReference type="ARBA" id="ARBA00022553"/>
    </source>
</evidence>
<evidence type="ECO:0000256" key="1">
    <source>
        <dbReference type="ARBA" id="ARBA00000085"/>
    </source>
</evidence>
<feature type="domain" description="Histidine kinase" evidence="10">
    <location>
        <begin position="196"/>
        <end position="403"/>
    </location>
</feature>
<keyword evidence="4" id="KW-0808">Transferase</keyword>
<keyword evidence="6 11" id="KW-0418">Kinase</keyword>
<dbReference type="InterPro" id="IPR003661">
    <property type="entry name" value="HisK_dim/P_dom"/>
</dbReference>
<reference evidence="12" key="1">
    <citation type="submission" date="2017-03" db="EMBL/GenBank/DDBJ databases">
        <title>Bacillus sp. V-88(T) DSM27956, whole genome shotgun sequencing project.</title>
        <authorList>
            <person name="Dastager S.G."/>
            <person name="Neurgaonkar P.S."/>
            <person name="Dharne M.S."/>
        </authorList>
    </citation>
    <scope>NUCLEOTIDE SEQUENCE [LARGE SCALE GENOMIC DNA]</scope>
    <source>
        <strain evidence="12">DSM 25145</strain>
    </source>
</reference>
<evidence type="ECO:0000259" key="10">
    <source>
        <dbReference type="PROSITE" id="PS50109"/>
    </source>
</evidence>
<dbReference type="EC" id="2.7.13.3" evidence="2"/>
<dbReference type="SMART" id="SM00387">
    <property type="entry name" value="HATPase_c"/>
    <property type="match status" value="1"/>
</dbReference>
<keyword evidence="7" id="KW-0067">ATP-binding</keyword>
<evidence type="ECO:0000256" key="6">
    <source>
        <dbReference type="ARBA" id="ARBA00022777"/>
    </source>
</evidence>
<feature type="transmembrane region" description="Helical" evidence="9">
    <location>
        <begin position="42"/>
        <end position="62"/>
    </location>
</feature>
<name>A0ABX4E4E2_9BACI</name>
<dbReference type="Gene3D" id="3.30.565.10">
    <property type="entry name" value="Histidine kinase-like ATPase, C-terminal domain"/>
    <property type="match status" value="1"/>
</dbReference>
<evidence type="ECO:0000256" key="5">
    <source>
        <dbReference type="ARBA" id="ARBA00022741"/>
    </source>
</evidence>
<dbReference type="InterPro" id="IPR036097">
    <property type="entry name" value="HisK_dim/P_sf"/>
</dbReference>
<dbReference type="SUPFAM" id="SSF47384">
    <property type="entry name" value="Homodimeric domain of signal transducing histidine kinase"/>
    <property type="match status" value="1"/>
</dbReference>
<comment type="catalytic activity">
    <reaction evidence="1">
        <text>ATP + protein L-histidine = ADP + protein N-phospho-L-histidine.</text>
        <dbReference type="EC" id="2.7.13.3"/>
    </reaction>
</comment>
<keyword evidence="5" id="KW-0547">Nucleotide-binding</keyword>
<dbReference type="GO" id="GO:0016301">
    <property type="term" value="F:kinase activity"/>
    <property type="evidence" value="ECO:0007669"/>
    <property type="project" value="UniProtKB-KW"/>
</dbReference>
<dbReference type="Gene3D" id="1.10.287.130">
    <property type="match status" value="1"/>
</dbReference>
<keyword evidence="12" id="KW-1185">Reference proteome</keyword>
<keyword evidence="9" id="KW-0812">Transmembrane</keyword>
<evidence type="ECO:0000256" key="2">
    <source>
        <dbReference type="ARBA" id="ARBA00012438"/>
    </source>
</evidence>
<keyword evidence="9" id="KW-1133">Transmembrane helix</keyword>
<dbReference type="InterPro" id="IPR005467">
    <property type="entry name" value="His_kinase_dom"/>
</dbReference>
<feature type="transmembrane region" description="Helical" evidence="9">
    <location>
        <begin position="12"/>
        <end position="30"/>
    </location>
</feature>